<organism evidence="2 3">
    <name type="scientific">Nonomuraea spiralis</name>
    <dbReference type="NCBI Taxonomy" id="46182"/>
    <lineage>
        <taxon>Bacteria</taxon>
        <taxon>Bacillati</taxon>
        <taxon>Actinomycetota</taxon>
        <taxon>Actinomycetes</taxon>
        <taxon>Streptosporangiales</taxon>
        <taxon>Streptosporangiaceae</taxon>
        <taxon>Nonomuraea</taxon>
    </lineage>
</organism>
<evidence type="ECO:0000313" key="3">
    <source>
        <dbReference type="Proteomes" id="UP001589647"/>
    </source>
</evidence>
<reference evidence="2 3" key="1">
    <citation type="submission" date="2024-09" db="EMBL/GenBank/DDBJ databases">
        <authorList>
            <person name="Sun Q."/>
            <person name="Mori K."/>
        </authorList>
    </citation>
    <scope>NUCLEOTIDE SEQUENCE [LARGE SCALE GENOMIC DNA]</scope>
    <source>
        <strain evidence="2 3">CCM 3426</strain>
    </source>
</reference>
<name>A0ABV5IA45_9ACTN</name>
<dbReference type="Proteomes" id="UP001589647">
    <property type="component" value="Unassembled WGS sequence"/>
</dbReference>
<gene>
    <name evidence="2" type="ORF">ACFFV7_09445</name>
</gene>
<dbReference type="EMBL" id="JBHMEI010000005">
    <property type="protein sequence ID" value="MFB9201413.1"/>
    <property type="molecule type" value="Genomic_DNA"/>
</dbReference>
<keyword evidence="3" id="KW-1185">Reference proteome</keyword>
<accession>A0ABV5IA45</accession>
<keyword evidence="1" id="KW-0812">Transmembrane</keyword>
<protein>
    <submittedName>
        <fullName evidence="2">Uncharacterized protein</fullName>
    </submittedName>
</protein>
<keyword evidence="1" id="KW-1133">Transmembrane helix</keyword>
<evidence type="ECO:0000256" key="1">
    <source>
        <dbReference type="SAM" id="Phobius"/>
    </source>
</evidence>
<evidence type="ECO:0000313" key="2">
    <source>
        <dbReference type="EMBL" id="MFB9201413.1"/>
    </source>
</evidence>
<feature type="transmembrane region" description="Helical" evidence="1">
    <location>
        <begin position="43"/>
        <end position="62"/>
    </location>
</feature>
<dbReference type="RefSeq" id="WP_189649969.1">
    <property type="nucleotide sequence ID" value="NZ_BMRC01000011.1"/>
</dbReference>
<sequence length="397" mass="41687">MNEVEETLSRTLGQAAGRAPRLPVGLPARLEGMHLRRRRRTRTALAAAAVVLVAGGTLAVTGDGGTTTVSQHEAASGVRAAKPSRPVEKVWPKAVRKIPEKGPDGAVRQPVAFVDDRTLLMATRVGSGRTTALYAYDLDSGAQRRIVAVPETDGGLIARFAVGGGQVVWWTATKDRVARLWAVPVGGGTPRIVAGQSIKEGDGSGIDNLAVVDGKIVFSLYVGGVFTVPLTGGAVTPIDVGAGMHLLSWPWIGTPGQGGEPHGTVFERIRNVETGEVRTAVIRPGEQLLLCGVTLCLGGTRDGSTFFRDRDGSSQKDVPGIVAQGDPPTQDRFYVSTYGDREITGAGLYDLDTGESGDLGIPGEGDYIGLPSADPTGRLLSYTVGDDLYLIDLAEIR</sequence>
<dbReference type="SUPFAM" id="SSF82171">
    <property type="entry name" value="DPP6 N-terminal domain-like"/>
    <property type="match status" value="1"/>
</dbReference>
<comment type="caution">
    <text evidence="2">The sequence shown here is derived from an EMBL/GenBank/DDBJ whole genome shotgun (WGS) entry which is preliminary data.</text>
</comment>
<proteinExistence type="predicted"/>
<keyword evidence="1" id="KW-0472">Membrane</keyword>